<dbReference type="OrthoDB" id="9803739at2"/>
<protein>
    <recommendedName>
        <fullName evidence="3">Aspartate racemase</fullName>
    </recommendedName>
</protein>
<dbReference type="Gene3D" id="3.40.50.1860">
    <property type="match status" value="2"/>
</dbReference>
<organism evidence="1 2">
    <name type="scientific">Putridiphycobacter roseus</name>
    <dbReference type="NCBI Taxonomy" id="2219161"/>
    <lineage>
        <taxon>Bacteria</taxon>
        <taxon>Pseudomonadati</taxon>
        <taxon>Bacteroidota</taxon>
        <taxon>Flavobacteriia</taxon>
        <taxon>Flavobacteriales</taxon>
        <taxon>Crocinitomicaceae</taxon>
        <taxon>Putridiphycobacter</taxon>
    </lineage>
</organism>
<evidence type="ECO:0008006" key="3">
    <source>
        <dbReference type="Google" id="ProtNLM"/>
    </source>
</evidence>
<dbReference type="RefSeq" id="WP_111063949.1">
    <property type="nucleotide sequence ID" value="NZ_JBHUCU010000005.1"/>
</dbReference>
<comment type="caution">
    <text evidence="1">The sequence shown here is derived from an EMBL/GenBank/DDBJ whole genome shotgun (WGS) entry which is preliminary data.</text>
</comment>
<evidence type="ECO:0000313" key="2">
    <source>
        <dbReference type="Proteomes" id="UP000249248"/>
    </source>
</evidence>
<sequence length="225" mass="25593">MKIDSKNLGVLGLGSLSTTFYIQSLNAKYLRINGGYSSCPFLMLNADFNLINPYLPNNFEKLNPVLLAYLNTLNDLGTDRILLPNITLHEAVEVLKLPYYSKIIHPIDISLSFLQDENIQEVVLFGTIFTMNSSYFQKKLESKNVQFLKPNKADQERVDALRKKVYENKMSAIVIAEFNQLVQKYSKDKVVLIACTELSMIPKQMNSDKVVDMVDLQINNALIMT</sequence>
<dbReference type="Pfam" id="PF01177">
    <property type="entry name" value="Asp_Glu_race"/>
    <property type="match status" value="1"/>
</dbReference>
<dbReference type="EMBL" id="QKSB01000008">
    <property type="protein sequence ID" value="PZE16490.1"/>
    <property type="molecule type" value="Genomic_DNA"/>
</dbReference>
<dbReference type="Proteomes" id="UP000249248">
    <property type="component" value="Unassembled WGS sequence"/>
</dbReference>
<gene>
    <name evidence="1" type="ORF">DNU06_13165</name>
</gene>
<dbReference type="AlphaFoldDB" id="A0A2W1MZ23"/>
<dbReference type="InterPro" id="IPR015942">
    <property type="entry name" value="Asp/Glu/hydantoin_racemase"/>
</dbReference>
<evidence type="ECO:0000313" key="1">
    <source>
        <dbReference type="EMBL" id="PZE16490.1"/>
    </source>
</evidence>
<dbReference type="InterPro" id="IPR001920">
    <property type="entry name" value="Asp/Glu_race"/>
</dbReference>
<accession>A0A2W1MZ23</accession>
<keyword evidence="2" id="KW-1185">Reference proteome</keyword>
<proteinExistence type="predicted"/>
<reference evidence="1 2" key="1">
    <citation type="submission" date="2018-06" db="EMBL/GenBank/DDBJ databases">
        <title>The draft genome sequence of Crocinitomix sp. SM1701.</title>
        <authorList>
            <person name="Zhang X."/>
        </authorList>
    </citation>
    <scope>NUCLEOTIDE SEQUENCE [LARGE SCALE GENOMIC DNA]</scope>
    <source>
        <strain evidence="1 2">SM1701</strain>
    </source>
</reference>
<dbReference type="GO" id="GO:0047661">
    <property type="term" value="F:amino-acid racemase activity"/>
    <property type="evidence" value="ECO:0007669"/>
    <property type="project" value="InterPro"/>
</dbReference>
<dbReference type="SUPFAM" id="SSF53681">
    <property type="entry name" value="Aspartate/glutamate racemase"/>
    <property type="match status" value="2"/>
</dbReference>
<name>A0A2W1MZ23_9FLAO</name>